<feature type="compositionally biased region" description="Polar residues" evidence="3">
    <location>
        <begin position="348"/>
        <end position="364"/>
    </location>
</feature>
<dbReference type="Gene3D" id="3.40.50.1460">
    <property type="match status" value="1"/>
</dbReference>
<dbReference type="InterPro" id="IPR015917">
    <property type="entry name" value="Pept_C14A"/>
</dbReference>
<dbReference type="InterPro" id="IPR002138">
    <property type="entry name" value="Pept_C14_p10"/>
</dbReference>
<evidence type="ECO:0008006" key="8">
    <source>
        <dbReference type="Google" id="ProtNLM"/>
    </source>
</evidence>
<dbReference type="InterPro" id="IPR052039">
    <property type="entry name" value="Caspase-related_regulators"/>
</dbReference>
<dbReference type="Pfam" id="PF23724">
    <property type="entry name" value="Dredd_2nd"/>
    <property type="match status" value="1"/>
</dbReference>
<dbReference type="GO" id="GO:0006508">
    <property type="term" value="P:proteolysis"/>
    <property type="evidence" value="ECO:0007669"/>
    <property type="project" value="InterPro"/>
</dbReference>
<evidence type="ECO:0000256" key="2">
    <source>
        <dbReference type="RuleBase" id="RU003971"/>
    </source>
</evidence>
<accession>A0A9P0LJ43</accession>
<dbReference type="PROSITE" id="PS50207">
    <property type="entry name" value="CASPASE_P10"/>
    <property type="match status" value="1"/>
</dbReference>
<dbReference type="EMBL" id="CAKOFQ010007373">
    <property type="protein sequence ID" value="CAH1999583.1"/>
    <property type="molecule type" value="Genomic_DNA"/>
</dbReference>
<comment type="caution">
    <text evidence="6">The sequence shown here is derived from an EMBL/GenBank/DDBJ whole genome shotgun (WGS) entry which is preliminary data.</text>
</comment>
<evidence type="ECO:0000256" key="1">
    <source>
        <dbReference type="ARBA" id="ARBA00010134"/>
    </source>
</evidence>
<feature type="region of interest" description="Disordered" evidence="3">
    <location>
        <begin position="327"/>
        <end position="375"/>
    </location>
</feature>
<dbReference type="OrthoDB" id="6044770at2759"/>
<dbReference type="PANTHER" id="PTHR22576">
    <property type="entry name" value="MUCOSA ASSOCIATED LYMPHOID TISSUE LYMPHOMA TRANSLOCATION PROTEIN 1/PARACASPASE"/>
    <property type="match status" value="1"/>
</dbReference>
<dbReference type="PANTHER" id="PTHR22576:SF41">
    <property type="entry name" value="CASPASE 14, APOPTOSIS-RELATED CYSTEINE PEPTIDASE"/>
    <property type="match status" value="1"/>
</dbReference>
<gene>
    <name evidence="6" type="ORF">ACAOBT_LOCUS25067</name>
</gene>
<dbReference type="PROSITE" id="PS50208">
    <property type="entry name" value="CASPASE_P20"/>
    <property type="match status" value="1"/>
</dbReference>
<evidence type="ECO:0000313" key="7">
    <source>
        <dbReference type="Proteomes" id="UP001152888"/>
    </source>
</evidence>
<organism evidence="6 7">
    <name type="scientific">Acanthoscelides obtectus</name>
    <name type="common">Bean weevil</name>
    <name type="synonym">Bruchus obtectus</name>
    <dbReference type="NCBI Taxonomy" id="200917"/>
    <lineage>
        <taxon>Eukaryota</taxon>
        <taxon>Metazoa</taxon>
        <taxon>Ecdysozoa</taxon>
        <taxon>Arthropoda</taxon>
        <taxon>Hexapoda</taxon>
        <taxon>Insecta</taxon>
        <taxon>Pterygota</taxon>
        <taxon>Neoptera</taxon>
        <taxon>Endopterygota</taxon>
        <taxon>Coleoptera</taxon>
        <taxon>Polyphaga</taxon>
        <taxon>Cucujiformia</taxon>
        <taxon>Chrysomeloidea</taxon>
        <taxon>Chrysomelidae</taxon>
        <taxon>Bruchinae</taxon>
        <taxon>Bruchini</taxon>
        <taxon>Acanthoscelides</taxon>
    </lineage>
</organism>
<dbReference type="Proteomes" id="UP001152888">
    <property type="component" value="Unassembled WGS sequence"/>
</dbReference>
<dbReference type="InterPro" id="IPR056260">
    <property type="entry name" value="Dredd_2nd"/>
</dbReference>
<dbReference type="SMART" id="SM00115">
    <property type="entry name" value="CASc"/>
    <property type="match status" value="1"/>
</dbReference>
<dbReference type="AlphaFoldDB" id="A0A9P0LJ43"/>
<dbReference type="InterPro" id="IPR001309">
    <property type="entry name" value="Pept_C14_p20"/>
</dbReference>
<dbReference type="Pfam" id="PF00656">
    <property type="entry name" value="Peptidase_C14"/>
    <property type="match status" value="1"/>
</dbReference>
<reference evidence="6" key="1">
    <citation type="submission" date="2022-03" db="EMBL/GenBank/DDBJ databases">
        <authorList>
            <person name="Sayadi A."/>
        </authorList>
    </citation>
    <scope>NUCLEOTIDE SEQUENCE</scope>
</reference>
<protein>
    <recommendedName>
        <fullName evidence="8">Caspase-8</fullName>
    </recommendedName>
</protein>
<feature type="domain" description="Caspase family p20" evidence="5">
    <location>
        <begin position="397"/>
        <end position="531"/>
    </location>
</feature>
<feature type="domain" description="Caspase family p10" evidence="4">
    <location>
        <begin position="552"/>
        <end position="642"/>
    </location>
</feature>
<dbReference type="Pfam" id="PF23725">
    <property type="entry name" value="Dredd_N"/>
    <property type="match status" value="1"/>
</dbReference>
<evidence type="ECO:0000259" key="5">
    <source>
        <dbReference type="PROSITE" id="PS50208"/>
    </source>
</evidence>
<proteinExistence type="inferred from homology"/>
<dbReference type="SUPFAM" id="SSF52129">
    <property type="entry name" value="Caspase-like"/>
    <property type="match status" value="1"/>
</dbReference>
<dbReference type="InterPro" id="IPR056259">
    <property type="entry name" value="Dredd_N"/>
</dbReference>
<dbReference type="InterPro" id="IPR011600">
    <property type="entry name" value="Pept_C14_caspase"/>
</dbReference>
<evidence type="ECO:0000259" key="4">
    <source>
        <dbReference type="PROSITE" id="PS50207"/>
    </source>
</evidence>
<name>A0A9P0LJ43_ACAOB</name>
<dbReference type="InterPro" id="IPR029030">
    <property type="entry name" value="Caspase-like_dom_sf"/>
</dbReference>
<sequence length="645" mass="74483">MSLIVSDTISSLILIVFEWIGSLFNMGNFFPKMNKYVAESDLSSDSESDGFDFDSAANTRTSQATSLNTADASLRSVCPPDARTQITLDKVHIIQSHLDEQDMISLIYLLFEQPLYALQEIHLWRLDKGRQVLYVWASVQSGDVWKNQLLEALCILRNYHILKGLGYDKESLKNYLPSSACTCIYVNRLRKMLYIICEKLNSFKTEKLVEYVQKDHRDKGIEMNEFSLDPKVLELYLLDWESHHYVTQTNVRNLMKIFKLMGEEQIHEVLDSYYRSLQQSQHKQSKITCPKLKNPTISNVTATLQQDPSTSTPVVMLTPEEPTGNLFSKYFGDDPIDKKKNRKERRVSTSVDNQRQRKTSSQTVRVYRGPGDPESLETNVFEPAHAENNKFHIDPENPGVVLIINQEYFYTETMKQYKKLLPDKSDQLEQRVGTEKDRMRLINTFKKFRFKLIVEDNIKHVDMIRVIRKTVASVRKESSLFICILSHGDKGFVYGANSCKVSVDDIQDMMCKAHLVSKPKVLILQSCQGLQCINVSCQNDDRDQAETVATDGPIKLPYTANLLTFWATVPGYAAIRNKEKGSWFIQSLCEKMESCQDRLHFLDICTRTSRDVSDKRWNKGPDEYRMCSEIRHTFLQDFFLPKMTL</sequence>
<evidence type="ECO:0000256" key="3">
    <source>
        <dbReference type="SAM" id="MobiDB-lite"/>
    </source>
</evidence>
<dbReference type="PRINTS" id="PR00376">
    <property type="entry name" value="IL1BCENZYME"/>
</dbReference>
<evidence type="ECO:0000313" key="6">
    <source>
        <dbReference type="EMBL" id="CAH1999583.1"/>
    </source>
</evidence>
<dbReference type="GO" id="GO:0004197">
    <property type="term" value="F:cysteine-type endopeptidase activity"/>
    <property type="evidence" value="ECO:0007669"/>
    <property type="project" value="InterPro"/>
</dbReference>
<comment type="similarity">
    <text evidence="1 2">Belongs to the peptidase C14A family.</text>
</comment>
<keyword evidence="7" id="KW-1185">Reference proteome</keyword>